<dbReference type="AlphaFoldDB" id="A0A9X0HMI7"/>
<dbReference type="Gene3D" id="3.40.50.300">
    <property type="entry name" value="P-loop containing nucleotide triphosphate hydrolases"/>
    <property type="match status" value="1"/>
</dbReference>
<dbReference type="SUPFAM" id="SSF52540">
    <property type="entry name" value="P-loop containing nucleoside triphosphate hydrolases"/>
    <property type="match status" value="1"/>
</dbReference>
<reference evidence="1 2" key="1">
    <citation type="submission" date="2015-11" db="EMBL/GenBank/DDBJ databases">
        <title>Solirubrum puertoriconensis gen. nov. an environmental bacteria isolated in Puerto Rico.</title>
        <authorList>
            <person name="Cuebas-Irizarry M.F."/>
            <person name="Montalvo-Rodriguez R."/>
        </authorList>
    </citation>
    <scope>NUCLEOTIDE SEQUENCE [LARGE SCALE GENOMIC DNA]</scope>
    <source>
        <strain evidence="1 2">MC1A</strain>
    </source>
</reference>
<organism evidence="1 2">
    <name type="scientific">Solirubrum puertoriconensis</name>
    <dbReference type="NCBI Taxonomy" id="1751427"/>
    <lineage>
        <taxon>Bacteria</taxon>
        <taxon>Pseudomonadati</taxon>
        <taxon>Bacteroidota</taxon>
        <taxon>Cytophagia</taxon>
        <taxon>Cytophagales</taxon>
    </lineage>
</organism>
<evidence type="ECO:0000313" key="1">
    <source>
        <dbReference type="EMBL" id="KUG08549.1"/>
    </source>
</evidence>
<dbReference type="OrthoDB" id="877829at2"/>
<sequence>MLQLIGLAGKRGSGKNTVAELVQAMQPERNWQILAFGDGIKAVSAALASEPTQPYYSQEGKTELLPVFGLTRGELLQQVGGALRAWRPQVWIEALLAALPADKPVVVADLRFPDEAEAIRSRGGVVWRIEGDPLQQRGDGTRDDNHPSETALDNYTHYDAVLRNTGSLQDLQTQVQQLLAHV</sequence>
<gene>
    <name evidence="1" type="ORF">ASU33_10345</name>
</gene>
<dbReference type="Proteomes" id="UP000054223">
    <property type="component" value="Unassembled WGS sequence"/>
</dbReference>
<dbReference type="RefSeq" id="WP_059070124.1">
    <property type="nucleotide sequence ID" value="NZ_LNAL01000006.1"/>
</dbReference>
<evidence type="ECO:0000313" key="2">
    <source>
        <dbReference type="Proteomes" id="UP000054223"/>
    </source>
</evidence>
<dbReference type="InterPro" id="IPR027417">
    <property type="entry name" value="P-loop_NTPase"/>
</dbReference>
<name>A0A9X0HMI7_SOLP1</name>
<protein>
    <submittedName>
        <fullName evidence="1">Uncharacterized protein</fullName>
    </submittedName>
</protein>
<comment type="caution">
    <text evidence="1">The sequence shown here is derived from an EMBL/GenBank/DDBJ whole genome shotgun (WGS) entry which is preliminary data.</text>
</comment>
<keyword evidence="2" id="KW-1185">Reference proteome</keyword>
<proteinExistence type="predicted"/>
<dbReference type="EMBL" id="LNAL01000006">
    <property type="protein sequence ID" value="KUG08549.1"/>
    <property type="molecule type" value="Genomic_DNA"/>
</dbReference>
<accession>A0A9X0HMI7</accession>